<evidence type="ECO:0000313" key="1">
    <source>
        <dbReference type="EMBL" id="BES92717.1"/>
    </source>
</evidence>
<reference evidence="1 2" key="1">
    <citation type="submission" date="2023-09" db="EMBL/GenBank/DDBJ databases">
        <title>Nesidiocoris tenuis whole genome shotgun sequence.</title>
        <authorList>
            <person name="Shibata T."/>
            <person name="Shimoda M."/>
            <person name="Kobayashi T."/>
            <person name="Uehara T."/>
        </authorList>
    </citation>
    <scope>NUCLEOTIDE SEQUENCE [LARGE SCALE GENOMIC DNA]</scope>
    <source>
        <strain evidence="1 2">Japan</strain>
    </source>
</reference>
<evidence type="ECO:0000313" key="2">
    <source>
        <dbReference type="Proteomes" id="UP001307889"/>
    </source>
</evidence>
<dbReference type="EMBL" id="AP028911">
    <property type="protein sequence ID" value="BES92717.1"/>
    <property type="molecule type" value="Genomic_DNA"/>
</dbReference>
<proteinExistence type="predicted"/>
<name>A0ABN7AN40_9HEMI</name>
<accession>A0ABN7AN40</accession>
<organism evidence="1 2">
    <name type="scientific">Nesidiocoris tenuis</name>
    <dbReference type="NCBI Taxonomy" id="355587"/>
    <lineage>
        <taxon>Eukaryota</taxon>
        <taxon>Metazoa</taxon>
        <taxon>Ecdysozoa</taxon>
        <taxon>Arthropoda</taxon>
        <taxon>Hexapoda</taxon>
        <taxon>Insecta</taxon>
        <taxon>Pterygota</taxon>
        <taxon>Neoptera</taxon>
        <taxon>Paraneoptera</taxon>
        <taxon>Hemiptera</taxon>
        <taxon>Heteroptera</taxon>
        <taxon>Panheteroptera</taxon>
        <taxon>Cimicomorpha</taxon>
        <taxon>Miridae</taxon>
        <taxon>Dicyphina</taxon>
        <taxon>Nesidiocoris</taxon>
    </lineage>
</organism>
<protein>
    <submittedName>
        <fullName evidence="1">Uncharacterized protein</fullName>
    </submittedName>
</protein>
<dbReference type="Proteomes" id="UP001307889">
    <property type="component" value="Chromosome 3"/>
</dbReference>
<keyword evidence="2" id="KW-1185">Reference proteome</keyword>
<sequence>MSSSDTDCSDSVHDRTTVRAVKKCSRCHKIESSDSLEGVPKKKLKLPDEEPIFVDRSPTAARCYVNLIPKIFQASNFALLTKTQIASSLKDRILGPVQEKTLDVALQICIRHDMIRKVPPTRYAFNIQCLFSRKKPKYGKKVFGA</sequence>
<gene>
    <name evidence="1" type="ORF">NTJ_05526</name>
</gene>